<keyword evidence="1" id="KW-0812">Transmembrane</keyword>
<sequence>MLRGLLLKDLLILKKGLLMGGTILVFYSILGIYGEEASSFSAYFLLFFSLISISSYAYDEQARWVPYALTTTINRTKLVQSKYLLAFFMIGLGFLCSFLLSLPYQIVQSNTFVLTISPITWGFLYVSILFNLILLPILFKLGSENSRIIIFALCALPTILLVILDKYNFLPDMNQATIESIIKYLPYIGVITILILGLLSYSISLKIVKKKDF</sequence>
<proteinExistence type="predicted"/>
<feature type="transmembrane region" description="Helical" evidence="1">
    <location>
        <begin position="12"/>
        <end position="34"/>
    </location>
</feature>
<feature type="transmembrane region" description="Helical" evidence="1">
    <location>
        <begin position="184"/>
        <end position="203"/>
    </location>
</feature>
<dbReference type="Pfam" id="PF13346">
    <property type="entry name" value="ABC2_membrane_5"/>
    <property type="match status" value="1"/>
</dbReference>
<dbReference type="Proteomes" id="UP000184038">
    <property type="component" value="Unassembled WGS sequence"/>
</dbReference>
<protein>
    <submittedName>
        <fullName evidence="2">ABC-2 family transporter protein</fullName>
    </submittedName>
</protein>
<feature type="transmembrane region" description="Helical" evidence="1">
    <location>
        <begin position="146"/>
        <end position="164"/>
    </location>
</feature>
<organism evidence="2 3">
    <name type="scientific">Anaerosporobacter mobilis DSM 15930</name>
    <dbReference type="NCBI Taxonomy" id="1120996"/>
    <lineage>
        <taxon>Bacteria</taxon>
        <taxon>Bacillati</taxon>
        <taxon>Bacillota</taxon>
        <taxon>Clostridia</taxon>
        <taxon>Lachnospirales</taxon>
        <taxon>Lachnospiraceae</taxon>
        <taxon>Anaerosporobacter</taxon>
    </lineage>
</organism>
<gene>
    <name evidence="2" type="ORF">SAMN02746066_02450</name>
</gene>
<keyword evidence="3" id="KW-1185">Reference proteome</keyword>
<dbReference type="STRING" id="1120996.SAMN02746066_02450"/>
<dbReference type="AlphaFoldDB" id="A0A1M7JWH9"/>
<name>A0A1M7JWH9_9FIRM</name>
<feature type="transmembrane region" description="Helical" evidence="1">
    <location>
        <begin position="40"/>
        <end position="58"/>
    </location>
</feature>
<feature type="transmembrane region" description="Helical" evidence="1">
    <location>
        <begin position="83"/>
        <end position="107"/>
    </location>
</feature>
<reference evidence="2 3" key="1">
    <citation type="submission" date="2016-11" db="EMBL/GenBank/DDBJ databases">
        <authorList>
            <person name="Jaros S."/>
            <person name="Januszkiewicz K."/>
            <person name="Wedrychowicz H."/>
        </authorList>
    </citation>
    <scope>NUCLEOTIDE SEQUENCE [LARGE SCALE GENOMIC DNA]</scope>
    <source>
        <strain evidence="2 3">DSM 15930</strain>
    </source>
</reference>
<dbReference type="RefSeq" id="WP_073288044.1">
    <property type="nucleotide sequence ID" value="NZ_FRCP01000012.1"/>
</dbReference>
<evidence type="ECO:0000256" key="1">
    <source>
        <dbReference type="SAM" id="Phobius"/>
    </source>
</evidence>
<evidence type="ECO:0000313" key="3">
    <source>
        <dbReference type="Proteomes" id="UP000184038"/>
    </source>
</evidence>
<dbReference type="EMBL" id="FRCP01000012">
    <property type="protein sequence ID" value="SHM57271.1"/>
    <property type="molecule type" value="Genomic_DNA"/>
</dbReference>
<feature type="transmembrane region" description="Helical" evidence="1">
    <location>
        <begin position="119"/>
        <end position="139"/>
    </location>
</feature>
<evidence type="ECO:0000313" key="2">
    <source>
        <dbReference type="EMBL" id="SHM57271.1"/>
    </source>
</evidence>
<keyword evidence="1" id="KW-0472">Membrane</keyword>
<dbReference type="InterPro" id="IPR025699">
    <property type="entry name" value="ABC2_memb-like"/>
</dbReference>
<keyword evidence="1" id="KW-1133">Transmembrane helix</keyword>
<accession>A0A1M7JWH9</accession>